<dbReference type="EMBL" id="JARTCD010000013">
    <property type="protein sequence ID" value="KAJ8660330.1"/>
    <property type="molecule type" value="Genomic_DNA"/>
</dbReference>
<keyword evidence="2" id="KW-1185">Reference proteome</keyword>
<dbReference type="Proteomes" id="UP001234581">
    <property type="component" value="Unassembled WGS sequence"/>
</dbReference>
<evidence type="ECO:0000313" key="1">
    <source>
        <dbReference type="EMBL" id="KAJ8660330.1"/>
    </source>
</evidence>
<dbReference type="GeneID" id="83211200"/>
<gene>
    <name evidence="1" type="ORF">O0I10_003787</name>
</gene>
<comment type="caution">
    <text evidence="1">The sequence shown here is derived from an EMBL/GenBank/DDBJ whole genome shotgun (WGS) entry which is preliminary data.</text>
</comment>
<proteinExistence type="predicted"/>
<dbReference type="RefSeq" id="XP_058345243.1">
    <property type="nucleotide sequence ID" value="XM_058483854.1"/>
</dbReference>
<dbReference type="AlphaFoldDB" id="A0AAD7V8P5"/>
<accession>A0AAD7V8P5</accession>
<reference evidence="1 2" key="1">
    <citation type="submission" date="2023-03" db="EMBL/GenBank/DDBJ databases">
        <title>Genome sequence of Lichtheimia ornata CBS 291.66.</title>
        <authorList>
            <person name="Mohabir J.T."/>
            <person name="Shea T.P."/>
            <person name="Kurbessoian T."/>
            <person name="Berby B."/>
            <person name="Fontaine J."/>
            <person name="Livny J."/>
            <person name="Gnirke A."/>
            <person name="Stajich J.E."/>
            <person name="Cuomo C.A."/>
        </authorList>
    </citation>
    <scope>NUCLEOTIDE SEQUENCE [LARGE SCALE GENOMIC DNA]</scope>
    <source>
        <strain evidence="1">CBS 291.66</strain>
    </source>
</reference>
<name>A0AAD7V8P5_9FUNG</name>
<protein>
    <submittedName>
        <fullName evidence="1">Uncharacterized protein</fullName>
    </submittedName>
</protein>
<organism evidence="1 2">
    <name type="scientific">Lichtheimia ornata</name>
    <dbReference type="NCBI Taxonomy" id="688661"/>
    <lineage>
        <taxon>Eukaryota</taxon>
        <taxon>Fungi</taxon>
        <taxon>Fungi incertae sedis</taxon>
        <taxon>Mucoromycota</taxon>
        <taxon>Mucoromycotina</taxon>
        <taxon>Mucoromycetes</taxon>
        <taxon>Mucorales</taxon>
        <taxon>Lichtheimiaceae</taxon>
        <taxon>Lichtheimia</taxon>
    </lineage>
</organism>
<evidence type="ECO:0000313" key="2">
    <source>
        <dbReference type="Proteomes" id="UP001234581"/>
    </source>
</evidence>
<sequence length="159" mass="17785">MPLQAKAEPSLGRSWETFGDFKMPTNGVTNQLRGHQVSRPVKGYFSALVKADSHQESSIIYSNMRCITMATASNVTFARNHDDNIVERPSKKQAVEVQVDKNDVKDGLSLQILAIVALMNINTVFTCMSTLKGASLSSDHRRRHYIRQEDACTRCFPPI</sequence>